<evidence type="ECO:0000256" key="6">
    <source>
        <dbReference type="ARBA" id="ARBA00042810"/>
    </source>
</evidence>
<reference evidence="8 9" key="1">
    <citation type="journal article" date="2018" name="G3 (Bethesda)">
        <title>Phylogenetic and Phylogenomic Definition of Rhizopus Species.</title>
        <authorList>
            <person name="Gryganskyi A.P."/>
            <person name="Golan J."/>
            <person name="Dolatabadi S."/>
            <person name="Mondo S."/>
            <person name="Robb S."/>
            <person name="Idnurm A."/>
            <person name="Muszewska A."/>
            <person name="Steczkiewicz K."/>
            <person name="Masonjones S."/>
            <person name="Liao H.L."/>
            <person name="Gajdeczka M.T."/>
            <person name="Anike F."/>
            <person name="Vuek A."/>
            <person name="Anishchenko I.M."/>
            <person name="Voigt K."/>
            <person name="de Hoog G.S."/>
            <person name="Smith M.E."/>
            <person name="Heitman J."/>
            <person name="Vilgalys R."/>
            <person name="Stajich J.E."/>
        </authorList>
    </citation>
    <scope>NUCLEOTIDE SEQUENCE [LARGE SCALE GENOMIC DNA]</scope>
    <source>
        <strain evidence="8 9">CBS 357.93</strain>
    </source>
</reference>
<dbReference type="Proteomes" id="UP000252139">
    <property type="component" value="Unassembled WGS sequence"/>
</dbReference>
<dbReference type="InterPro" id="IPR029063">
    <property type="entry name" value="SAM-dependent_MTases_sf"/>
</dbReference>
<dbReference type="InterPro" id="IPR050750">
    <property type="entry name" value="C5-MTase"/>
</dbReference>
<name>A0A367JDW7_RHIAZ</name>
<organism evidence="8 9">
    <name type="scientific">Rhizopus azygosporus</name>
    <name type="common">Rhizopus microsporus var. azygosporus</name>
    <dbReference type="NCBI Taxonomy" id="86630"/>
    <lineage>
        <taxon>Eukaryota</taxon>
        <taxon>Fungi</taxon>
        <taxon>Fungi incertae sedis</taxon>
        <taxon>Mucoromycota</taxon>
        <taxon>Mucoromycotina</taxon>
        <taxon>Mucoromycetes</taxon>
        <taxon>Mucorales</taxon>
        <taxon>Mucorineae</taxon>
        <taxon>Rhizopodaceae</taxon>
        <taxon>Rhizopus</taxon>
    </lineage>
</organism>
<dbReference type="PANTHER" id="PTHR46098">
    <property type="entry name" value="TRNA (CYTOSINE(38)-C(5))-METHYLTRANSFERASE"/>
    <property type="match status" value="1"/>
</dbReference>
<dbReference type="InterPro" id="IPR001525">
    <property type="entry name" value="C5_MeTfrase"/>
</dbReference>
<gene>
    <name evidence="8" type="primary">TRDMT1_2</name>
    <name evidence="8" type="ORF">CU097_006103</name>
</gene>
<dbReference type="GO" id="GO:0008168">
    <property type="term" value="F:methyltransferase activity"/>
    <property type="evidence" value="ECO:0007669"/>
    <property type="project" value="UniProtKB-KW"/>
</dbReference>
<dbReference type="OrthoDB" id="414133at2759"/>
<evidence type="ECO:0000256" key="5">
    <source>
        <dbReference type="ARBA" id="ARBA00039681"/>
    </source>
</evidence>
<dbReference type="NCBIfam" id="TIGR00675">
    <property type="entry name" value="dcm"/>
    <property type="match status" value="1"/>
</dbReference>
<keyword evidence="3 7" id="KW-0949">S-adenosyl-L-methionine</keyword>
<keyword evidence="2 7" id="KW-0808">Transferase</keyword>
<proteinExistence type="inferred from homology"/>
<evidence type="ECO:0000256" key="7">
    <source>
        <dbReference type="PROSITE-ProRule" id="PRU01016"/>
    </source>
</evidence>
<evidence type="ECO:0000256" key="4">
    <source>
        <dbReference type="ARBA" id="ARBA00039081"/>
    </source>
</evidence>
<dbReference type="PANTHER" id="PTHR46098:SF1">
    <property type="entry name" value="TRNA (CYTOSINE(38)-C(5))-METHYLTRANSFERASE"/>
    <property type="match status" value="1"/>
</dbReference>
<evidence type="ECO:0000256" key="1">
    <source>
        <dbReference type="ARBA" id="ARBA00022603"/>
    </source>
</evidence>
<evidence type="ECO:0000256" key="2">
    <source>
        <dbReference type="ARBA" id="ARBA00022679"/>
    </source>
</evidence>
<comment type="similarity">
    <text evidence="7">Belongs to the class I-like SAM-binding methyltransferase superfamily. C5-methyltransferase family.</text>
</comment>
<evidence type="ECO:0000313" key="9">
    <source>
        <dbReference type="Proteomes" id="UP000252139"/>
    </source>
</evidence>
<sequence length="536" mass="60064">MAPLRQLEFYSGIGGMHYAANLAGWDVDILKAFDINTVANEIYRHNFNPKIVGQKLIETLSTKQYEDFAADVWTMSPPCQPYTRQGLQQGSEDARAKSFLYLMSVLKEMRNKPKYILVENESDSREMLVDALQHSDYNFQEFLLTPLQLGIPNSRMRYYLLAKHKPYEFAVPVTGTIINYIPLSEKMSKAFIDNRGQEYVDEAEVEAISAYLEPNVDEQTFLVPDKVLLKNMQVFDIVKPTSRRSCCFTKGYFHYAQGTGSILQMSESLDTAIVFQQAMEYKDIDESKQLELLKSLRLRYFTPREVANLMGFPDQFSFPNTSSLKQKYRTLGNSINVKLVSELMRYLLKEPFASSNQNEKKHASDSIKKSFKTFCESISLTQSRSKRRAHSVLKRESRGTPYKRLTVLPGFNVLSIMAVHFLTPRLVDDEILEDGVVSWLLSNCFIWAFGDSVIDGATAVGVAFFGFDSNIKGVSLLLGSENFTVGEVLLFNVDVATVGGAFDDEVATVGGTLDVAVTVGGVLGVVTVSGILNGNG</sequence>
<keyword evidence="9" id="KW-1185">Reference proteome</keyword>
<dbReference type="STRING" id="86630.A0A367JDW7"/>
<dbReference type="SUPFAM" id="SSF53335">
    <property type="entry name" value="S-adenosyl-L-methionine-dependent methyltransferases"/>
    <property type="match status" value="1"/>
</dbReference>
<accession>A0A367JDW7</accession>
<dbReference type="Gene3D" id="3.40.50.150">
    <property type="entry name" value="Vaccinia Virus protein VP39"/>
    <property type="match status" value="1"/>
</dbReference>
<evidence type="ECO:0000313" key="8">
    <source>
        <dbReference type="EMBL" id="RCH88143.1"/>
    </source>
</evidence>
<dbReference type="InterPro" id="IPR031303">
    <property type="entry name" value="C5_meth_CS"/>
</dbReference>
<feature type="active site" evidence="7">
    <location>
        <position position="79"/>
    </location>
</feature>
<dbReference type="Gene3D" id="3.90.120.10">
    <property type="entry name" value="DNA Methylase, subunit A, domain 2"/>
    <property type="match status" value="1"/>
</dbReference>
<evidence type="ECO:0000256" key="3">
    <source>
        <dbReference type="ARBA" id="ARBA00022691"/>
    </source>
</evidence>
<comment type="caution">
    <text evidence="8">The sequence shown here is derived from an EMBL/GenBank/DDBJ whole genome shotgun (WGS) entry which is preliminary data.</text>
</comment>
<dbReference type="EC" id="2.1.1.204" evidence="4"/>
<dbReference type="Pfam" id="PF00145">
    <property type="entry name" value="DNA_methylase"/>
    <property type="match status" value="1"/>
</dbReference>
<dbReference type="AlphaFoldDB" id="A0A367JDW7"/>
<dbReference type="PROSITE" id="PS51679">
    <property type="entry name" value="SAM_MT_C5"/>
    <property type="match status" value="1"/>
</dbReference>
<dbReference type="PROSITE" id="PS00095">
    <property type="entry name" value="C5_MTASE_2"/>
    <property type="match status" value="1"/>
</dbReference>
<dbReference type="GO" id="GO:0005634">
    <property type="term" value="C:nucleus"/>
    <property type="evidence" value="ECO:0007669"/>
    <property type="project" value="TreeGrafter"/>
</dbReference>
<protein>
    <recommendedName>
        <fullName evidence="5">tRNA (cytosine(38)-C(5))-methyltransferase</fullName>
        <ecNumber evidence="4">2.1.1.204</ecNumber>
    </recommendedName>
    <alternativeName>
        <fullName evidence="6">DNA (cytosine-5)-methyltransferase-like protein 2</fullName>
    </alternativeName>
</protein>
<dbReference type="GO" id="GO:0032259">
    <property type="term" value="P:methylation"/>
    <property type="evidence" value="ECO:0007669"/>
    <property type="project" value="UniProtKB-KW"/>
</dbReference>
<keyword evidence="1 7" id="KW-0489">Methyltransferase</keyword>
<dbReference type="EMBL" id="PJQL01001522">
    <property type="protein sequence ID" value="RCH88143.1"/>
    <property type="molecule type" value="Genomic_DNA"/>
</dbReference>